<name>A0A4R3NRF8_9GAMM</name>
<dbReference type="Pfam" id="PF22103">
    <property type="entry name" value="ElaD_SseL-like_N"/>
    <property type="match status" value="1"/>
</dbReference>
<dbReference type="GO" id="GO:0008234">
    <property type="term" value="F:cysteine-type peptidase activity"/>
    <property type="evidence" value="ECO:0007669"/>
    <property type="project" value="UniProtKB-KW"/>
</dbReference>
<keyword evidence="6" id="KW-0788">Thiol protease</keyword>
<keyword evidence="7" id="KW-0843">Virulence</keyword>
<evidence type="ECO:0000256" key="2">
    <source>
        <dbReference type="ARBA" id="ARBA00004613"/>
    </source>
</evidence>
<keyword evidence="5" id="KW-0378">Hydrolase</keyword>
<evidence type="ECO:0000256" key="7">
    <source>
        <dbReference type="ARBA" id="ARBA00023026"/>
    </source>
</evidence>
<feature type="domain" description="SseL-like C-terminal" evidence="14">
    <location>
        <begin position="152"/>
        <end position="332"/>
    </location>
</feature>
<comment type="similarity">
    <text evidence="9">Belongs to the peptidase C79 family.</text>
</comment>
<evidence type="ECO:0000256" key="9">
    <source>
        <dbReference type="ARBA" id="ARBA00044952"/>
    </source>
</evidence>
<protein>
    <recommendedName>
        <fullName evidence="10">Deubiquitinase SseL</fullName>
    </recommendedName>
    <alternativeName>
        <fullName evidence="12">Deubiquitinating enzyme</fullName>
    </alternativeName>
    <alternativeName>
        <fullName evidence="11">Deubiquitinating protease</fullName>
    </alternativeName>
    <alternativeName>
        <fullName evidence="13">Salmonella secreted effector L</fullName>
    </alternativeName>
</protein>
<evidence type="ECO:0000313" key="16">
    <source>
        <dbReference type="EMBL" id="TCT38118.1"/>
    </source>
</evidence>
<dbReference type="Pfam" id="PF22102">
    <property type="entry name" value="ElaD-SseL-like_C"/>
    <property type="match status" value="1"/>
</dbReference>
<evidence type="ECO:0000256" key="10">
    <source>
        <dbReference type="ARBA" id="ARBA00044984"/>
    </source>
</evidence>
<evidence type="ECO:0000256" key="11">
    <source>
        <dbReference type="ARBA" id="ARBA00044996"/>
    </source>
</evidence>
<dbReference type="InterPro" id="IPR054329">
    <property type="entry name" value="ElaD/SseL-like_N"/>
</dbReference>
<dbReference type="GO" id="GO:0005576">
    <property type="term" value="C:extracellular region"/>
    <property type="evidence" value="ECO:0007669"/>
    <property type="project" value="UniProtKB-SubCell"/>
</dbReference>
<evidence type="ECO:0000256" key="3">
    <source>
        <dbReference type="ARBA" id="ARBA00022525"/>
    </source>
</evidence>
<evidence type="ECO:0000256" key="1">
    <source>
        <dbReference type="ARBA" id="ARBA00004192"/>
    </source>
</evidence>
<dbReference type="InterPro" id="IPR054328">
    <property type="entry name" value="SseL-like_C"/>
</dbReference>
<evidence type="ECO:0000313" key="17">
    <source>
        <dbReference type="Proteomes" id="UP000295055"/>
    </source>
</evidence>
<evidence type="ECO:0000256" key="5">
    <source>
        <dbReference type="ARBA" id="ARBA00022801"/>
    </source>
</evidence>
<dbReference type="NCBIfam" id="NF008812">
    <property type="entry name" value="PRK11836.1"/>
    <property type="match status" value="1"/>
</dbReference>
<organism evidence="16 17">
    <name type="scientific">Providencia alcalifaciens</name>
    <dbReference type="NCBI Taxonomy" id="126385"/>
    <lineage>
        <taxon>Bacteria</taxon>
        <taxon>Pseudomonadati</taxon>
        <taxon>Pseudomonadota</taxon>
        <taxon>Gammaproteobacteria</taxon>
        <taxon>Enterobacterales</taxon>
        <taxon>Morganellaceae</taxon>
        <taxon>Providencia</taxon>
    </lineage>
</organism>
<accession>A0A4R3NRF8</accession>
<evidence type="ECO:0000256" key="8">
    <source>
        <dbReference type="ARBA" id="ARBA00023200"/>
    </source>
</evidence>
<dbReference type="AlphaFoldDB" id="A0A4R3NRF8"/>
<evidence type="ECO:0000259" key="15">
    <source>
        <dbReference type="Pfam" id="PF22103"/>
    </source>
</evidence>
<comment type="subcellular location">
    <subcellularLocation>
        <location evidence="1">Host cytoplasm</location>
    </subcellularLocation>
    <subcellularLocation>
        <location evidence="2">Secreted</location>
    </subcellularLocation>
</comment>
<comment type="caution">
    <text evidence="16">The sequence shown here is derived from an EMBL/GenBank/DDBJ whole genome shotgun (WGS) entry which is preliminary data.</text>
</comment>
<evidence type="ECO:0000256" key="12">
    <source>
        <dbReference type="ARBA" id="ARBA00045004"/>
    </source>
</evidence>
<dbReference type="GO" id="GO:0006508">
    <property type="term" value="P:proteolysis"/>
    <property type="evidence" value="ECO:0007669"/>
    <property type="project" value="UniProtKB-KW"/>
</dbReference>
<reference evidence="16 17" key="1">
    <citation type="submission" date="2019-03" db="EMBL/GenBank/DDBJ databases">
        <title>Genomic analyses of the natural microbiome of Caenorhabditis elegans.</title>
        <authorList>
            <person name="Samuel B."/>
        </authorList>
    </citation>
    <scope>NUCLEOTIDE SEQUENCE [LARGE SCALE GENOMIC DNA]</scope>
    <source>
        <strain evidence="16 17">JUb102</strain>
    </source>
</reference>
<proteinExistence type="inferred from homology"/>
<keyword evidence="8" id="KW-1035">Host cytoplasm</keyword>
<dbReference type="GO" id="GO:0030430">
    <property type="term" value="C:host cell cytoplasm"/>
    <property type="evidence" value="ECO:0007669"/>
    <property type="project" value="UniProtKB-SubCell"/>
</dbReference>
<dbReference type="SUPFAM" id="SSF54001">
    <property type="entry name" value="Cysteine proteinases"/>
    <property type="match status" value="1"/>
</dbReference>
<feature type="domain" description="ElaD/SseL-like N-terminal" evidence="15">
    <location>
        <begin position="35"/>
        <end position="136"/>
    </location>
</feature>
<dbReference type="EMBL" id="SMAS01000001">
    <property type="protein sequence ID" value="TCT38118.1"/>
    <property type="molecule type" value="Genomic_DNA"/>
</dbReference>
<dbReference type="InterPro" id="IPR038765">
    <property type="entry name" value="Papain-like_cys_pep_sf"/>
</dbReference>
<sequence>MIPTQVVRAPTQNNYISGLTTEQFNRLFDEEINPETLDVLGKQAGNGDLNSIELLHNIALRQGSSGKKAENILFDLFSGKQPAKKGVDKEIQKTSEALYQLYTDKKLANHFDDSKLKKPSKLLYIIGSSIKNLMDKIGLSTLLFKDDRTESTLWDTNRMVTSDEIDSANKALNALPSNITINSAMPLTLSELDFLKENIEQKEKNSQGLNQLELFPINVHEHWILLALYRDQLTQKTDSVVFNSFTGLAPEIREQLMDAAQVVGAGDNMIFIEGNIQQYVPNGCGLFVLEAIKKLTENTQQDPREILKAFHKDFPEKSIEEQQQFNIQNRRELFSNYYDDQHHLF</sequence>
<evidence type="ECO:0000256" key="6">
    <source>
        <dbReference type="ARBA" id="ARBA00022807"/>
    </source>
</evidence>
<keyword evidence="4 16" id="KW-0645">Protease</keyword>
<gene>
    <name evidence="16" type="ORF">EC835_101111</name>
</gene>
<evidence type="ECO:0000256" key="13">
    <source>
        <dbReference type="ARBA" id="ARBA00045015"/>
    </source>
</evidence>
<evidence type="ECO:0000259" key="14">
    <source>
        <dbReference type="Pfam" id="PF22102"/>
    </source>
</evidence>
<keyword evidence="3" id="KW-0964">Secreted</keyword>
<dbReference type="Proteomes" id="UP000295055">
    <property type="component" value="Unassembled WGS sequence"/>
</dbReference>
<evidence type="ECO:0000256" key="4">
    <source>
        <dbReference type="ARBA" id="ARBA00022670"/>
    </source>
</evidence>